<dbReference type="Gene3D" id="3.40.47.10">
    <property type="match status" value="1"/>
</dbReference>
<dbReference type="InterPro" id="IPR013747">
    <property type="entry name" value="ACP_syn_III_C"/>
</dbReference>
<evidence type="ECO:0000259" key="9">
    <source>
        <dbReference type="Pfam" id="PF08545"/>
    </source>
</evidence>
<evidence type="ECO:0000259" key="8">
    <source>
        <dbReference type="Pfam" id="PF08541"/>
    </source>
</evidence>
<dbReference type="NCBIfam" id="NF006829">
    <property type="entry name" value="PRK09352.1"/>
    <property type="match status" value="1"/>
</dbReference>
<gene>
    <name evidence="10" type="ORF">FZC34_01595</name>
</gene>
<dbReference type="OrthoDB" id="9815506at2"/>
<protein>
    <submittedName>
        <fullName evidence="10">Beta-ketoacyl-ACP synthase 3</fullName>
        <ecNumber evidence="10">2.3.1.180</ecNumber>
    </submittedName>
</protein>
<name>A0A5C0UFV2_9PROT</name>
<evidence type="ECO:0000256" key="1">
    <source>
        <dbReference type="ARBA" id="ARBA00005189"/>
    </source>
</evidence>
<keyword evidence="6" id="KW-0443">Lipid metabolism</keyword>
<evidence type="ECO:0000256" key="6">
    <source>
        <dbReference type="ARBA" id="ARBA00023098"/>
    </source>
</evidence>
<organism evidence="10 11">
    <name type="scientific">Candidatus Cytomitobacter primus</name>
    <dbReference type="NCBI Taxonomy" id="2066024"/>
    <lineage>
        <taxon>Bacteria</taxon>
        <taxon>Pseudomonadati</taxon>
        <taxon>Pseudomonadota</taxon>
        <taxon>Alphaproteobacteria</taxon>
        <taxon>Holosporales</taxon>
        <taxon>Holosporaceae</taxon>
        <taxon>Candidatus Cytomitobacter</taxon>
    </lineage>
</organism>
<feature type="domain" description="Beta-ketoacyl-[acyl-carrier-protein] synthase III N-terminal" evidence="9">
    <location>
        <begin position="115"/>
        <end position="181"/>
    </location>
</feature>
<dbReference type="Proteomes" id="UP000325004">
    <property type="component" value="Chromosome"/>
</dbReference>
<reference evidence="10 11" key="1">
    <citation type="submission" date="2019-08" db="EMBL/GenBank/DDBJ databases">
        <title>Highly reduced genomes of protist endosymbionts show evolutionary convergence.</title>
        <authorList>
            <person name="George E."/>
            <person name="Husnik F."/>
            <person name="Tashyreva D."/>
            <person name="Prokopchuk G."/>
            <person name="Horak A."/>
            <person name="Kwong W.K."/>
            <person name="Lukes J."/>
            <person name="Keeling P.J."/>
        </authorList>
    </citation>
    <scope>NUCLEOTIDE SEQUENCE [LARGE SCALE GENOMIC DNA]</scope>
    <source>
        <strain evidence="10">1604LC</strain>
    </source>
</reference>
<dbReference type="GO" id="GO:0004315">
    <property type="term" value="F:3-oxoacyl-[acyl-carrier-protein] synthase activity"/>
    <property type="evidence" value="ECO:0007669"/>
    <property type="project" value="InterPro"/>
</dbReference>
<keyword evidence="10" id="KW-0012">Acyltransferase</keyword>
<dbReference type="GO" id="GO:0006633">
    <property type="term" value="P:fatty acid biosynthetic process"/>
    <property type="evidence" value="ECO:0007669"/>
    <property type="project" value="UniProtKB-KW"/>
</dbReference>
<evidence type="ECO:0000256" key="5">
    <source>
        <dbReference type="ARBA" id="ARBA00022832"/>
    </source>
</evidence>
<dbReference type="Pfam" id="PF08541">
    <property type="entry name" value="ACP_syn_III_C"/>
    <property type="match status" value="1"/>
</dbReference>
<dbReference type="SUPFAM" id="SSF53901">
    <property type="entry name" value="Thiolase-like"/>
    <property type="match status" value="1"/>
</dbReference>
<dbReference type="CDD" id="cd00830">
    <property type="entry name" value="KAS_III"/>
    <property type="match status" value="1"/>
</dbReference>
<feature type="domain" description="Beta-ketoacyl-[acyl-carrier-protein] synthase III C-terminal" evidence="8">
    <location>
        <begin position="230"/>
        <end position="310"/>
    </location>
</feature>
<dbReference type="PANTHER" id="PTHR43091:SF1">
    <property type="entry name" value="BETA-KETOACYL-[ACYL-CARRIER-PROTEIN] SYNTHASE III, CHLOROPLASTIC"/>
    <property type="match status" value="1"/>
</dbReference>
<evidence type="ECO:0000256" key="7">
    <source>
        <dbReference type="ARBA" id="ARBA00023160"/>
    </source>
</evidence>
<dbReference type="Pfam" id="PF08545">
    <property type="entry name" value="ACP_syn_III"/>
    <property type="match status" value="1"/>
</dbReference>
<dbReference type="RefSeq" id="WP_148971721.1">
    <property type="nucleotide sequence ID" value="NZ_CP043316.1"/>
</dbReference>
<comment type="similarity">
    <text evidence="2">Belongs to the thiolase-like superfamily. FabH family.</text>
</comment>
<keyword evidence="3" id="KW-0444">Lipid biosynthesis</keyword>
<keyword evidence="11" id="KW-1185">Reference proteome</keyword>
<dbReference type="AlphaFoldDB" id="A0A5C0UFV2"/>
<accession>A0A5C0UFV2</accession>
<evidence type="ECO:0000256" key="2">
    <source>
        <dbReference type="ARBA" id="ARBA00008642"/>
    </source>
</evidence>
<dbReference type="InterPro" id="IPR013751">
    <property type="entry name" value="ACP_syn_III_N"/>
</dbReference>
<keyword evidence="4 10" id="KW-0808">Transferase</keyword>
<sequence length="310" mass="34526">MIKNTMLNNIVSNTNNNMMISDMGISVPENLVHNNDLPENLDTNHEWIQQRTGIETRYIAKDETTYSMAYNSVKHMKFKNLKIIIVATSTPDMAFPSCASYVHEKLELENDVMCFDVHDACNGFVQAMDIALKYLKDFEEYSEVLVIGAETMTKLLDWNDRGTAILFGDGAGSILLNNTHGEVLFRSSKSIASYDSLNTSTGTVKMNGRHVFKNAVHSFSEDIANVMADVGKVDWFIPHQANLRIIESVIKNTNFPTESVIYNGNKYGNTSAASIPLALFDFFHKIKSGDTILLSAFGAGLRGNSLCIRI</sequence>
<dbReference type="GO" id="GO:0033818">
    <property type="term" value="F:beta-ketoacyl-acyl-carrier-protein synthase III activity"/>
    <property type="evidence" value="ECO:0007669"/>
    <property type="project" value="UniProtKB-EC"/>
</dbReference>
<dbReference type="EMBL" id="CP043316">
    <property type="protein sequence ID" value="QEK38600.1"/>
    <property type="molecule type" value="Genomic_DNA"/>
</dbReference>
<dbReference type="KEGG" id="cpri:FZC34_01595"/>
<dbReference type="InterPro" id="IPR016039">
    <property type="entry name" value="Thiolase-like"/>
</dbReference>
<dbReference type="PANTHER" id="PTHR43091">
    <property type="entry name" value="3-OXOACYL-[ACYL-CARRIER-PROTEIN] SYNTHASE"/>
    <property type="match status" value="1"/>
</dbReference>
<dbReference type="EC" id="2.3.1.180" evidence="10"/>
<evidence type="ECO:0000256" key="3">
    <source>
        <dbReference type="ARBA" id="ARBA00022516"/>
    </source>
</evidence>
<evidence type="ECO:0000313" key="10">
    <source>
        <dbReference type="EMBL" id="QEK38600.1"/>
    </source>
</evidence>
<evidence type="ECO:0000313" key="11">
    <source>
        <dbReference type="Proteomes" id="UP000325004"/>
    </source>
</evidence>
<keyword evidence="7" id="KW-0275">Fatty acid biosynthesis</keyword>
<comment type="pathway">
    <text evidence="1">Lipid metabolism.</text>
</comment>
<keyword evidence="5" id="KW-0276">Fatty acid metabolism</keyword>
<proteinExistence type="inferred from homology"/>
<evidence type="ECO:0000256" key="4">
    <source>
        <dbReference type="ARBA" id="ARBA00022679"/>
    </source>
</evidence>